<feature type="transmembrane region" description="Helical" evidence="8">
    <location>
        <begin position="87"/>
        <end position="104"/>
    </location>
</feature>
<feature type="transmembrane region" description="Helical" evidence="8">
    <location>
        <begin position="202"/>
        <end position="220"/>
    </location>
</feature>
<gene>
    <name evidence="10" type="ORF">B1812_09460</name>
</gene>
<dbReference type="PANTHER" id="PTHR43711">
    <property type="entry name" value="TWO-COMPONENT HISTIDINE KINASE"/>
    <property type="match status" value="1"/>
</dbReference>
<evidence type="ECO:0000313" key="10">
    <source>
        <dbReference type="EMBL" id="ARN83520.1"/>
    </source>
</evidence>
<dbReference type="SMART" id="SM00388">
    <property type="entry name" value="HisKA"/>
    <property type="match status" value="1"/>
</dbReference>
<evidence type="ECO:0000256" key="8">
    <source>
        <dbReference type="SAM" id="Phobius"/>
    </source>
</evidence>
<evidence type="ECO:0000256" key="5">
    <source>
        <dbReference type="ARBA" id="ARBA00023012"/>
    </source>
</evidence>
<feature type="compositionally biased region" description="Basic and acidic residues" evidence="7">
    <location>
        <begin position="8"/>
        <end position="25"/>
    </location>
</feature>
<evidence type="ECO:0000256" key="2">
    <source>
        <dbReference type="ARBA" id="ARBA00012438"/>
    </source>
</evidence>
<keyword evidence="8" id="KW-1133">Transmembrane helix</keyword>
<dbReference type="CDD" id="cd00082">
    <property type="entry name" value="HisKA"/>
    <property type="match status" value="1"/>
</dbReference>
<dbReference type="RefSeq" id="WP_085773621.1">
    <property type="nucleotide sequence ID" value="NZ_AP027149.1"/>
</dbReference>
<dbReference type="KEGG" id="mbry:B1812_09460"/>
<dbReference type="InterPro" id="IPR036097">
    <property type="entry name" value="HisK_dim/P_sf"/>
</dbReference>
<feature type="transmembrane region" description="Helical" evidence="8">
    <location>
        <begin position="63"/>
        <end position="81"/>
    </location>
</feature>
<dbReference type="Pfam" id="PF02518">
    <property type="entry name" value="HATPase_c"/>
    <property type="match status" value="1"/>
</dbReference>
<dbReference type="Gene3D" id="1.10.287.130">
    <property type="match status" value="1"/>
</dbReference>
<dbReference type="SMART" id="SM00387">
    <property type="entry name" value="HATPase_c"/>
    <property type="match status" value="1"/>
</dbReference>
<keyword evidence="11" id="KW-1185">Reference proteome</keyword>
<dbReference type="SUPFAM" id="SSF47384">
    <property type="entry name" value="Homodimeric domain of signal transducing histidine kinase"/>
    <property type="match status" value="1"/>
</dbReference>
<dbReference type="Proteomes" id="UP000193978">
    <property type="component" value="Chromosome"/>
</dbReference>
<dbReference type="EMBL" id="CP019948">
    <property type="protein sequence ID" value="ARN83520.1"/>
    <property type="molecule type" value="Genomic_DNA"/>
</dbReference>
<keyword evidence="4 10" id="KW-0418">Kinase</keyword>
<feature type="domain" description="Histidine kinase" evidence="9">
    <location>
        <begin position="271"/>
        <end position="492"/>
    </location>
</feature>
<feature type="transmembrane region" description="Helical" evidence="8">
    <location>
        <begin position="175"/>
        <end position="196"/>
    </location>
</feature>
<evidence type="ECO:0000256" key="4">
    <source>
        <dbReference type="ARBA" id="ARBA00022777"/>
    </source>
</evidence>
<evidence type="ECO:0000259" key="9">
    <source>
        <dbReference type="PROSITE" id="PS50109"/>
    </source>
</evidence>
<dbReference type="PROSITE" id="PS50109">
    <property type="entry name" value="HIS_KIN"/>
    <property type="match status" value="1"/>
</dbReference>
<dbReference type="InterPro" id="IPR050736">
    <property type="entry name" value="Sensor_HK_Regulatory"/>
</dbReference>
<dbReference type="SUPFAM" id="SSF55874">
    <property type="entry name" value="ATPase domain of HSP90 chaperone/DNA topoisomerase II/histidine kinase"/>
    <property type="match status" value="1"/>
</dbReference>
<sequence length="517" mass="56434">MSEITAEMIERGRGADPRRAAERRKSGARIQRARERSAASDAVQAGHDRELLRIYATARLDSALSATTLIALVGLCSFWWARSNLPILWGAAAFASLLICCWAAKSFTEVEDLKLNPGRWTARLALAECVHSAIWGGVALVVGSCDDPKAQIFTIGMLLLVSAFNCVVTAAAPLAAYAASIPIICATFWIIGFHSLGDHSTATLALVFLCAAQLFFLLLARRFHQLSFESVSHRCEKSELIAELEQAKAKSDEARRRAEEANLAKSRFLATMSHELRTPLNAILGFSEVLKNEIFGAHSNPSYKDYANDIHSSGQHLLTLINEILDISRIEAGRYDLKEESLSLGAIAQDCRHLLALRAQKGDLELEELIEPNLPRIWADERAMRQIVLNLLANAIKFTPRGGLVTIKVGWTSAGGQYLSVKDNGPGIPENEIAVVLSSFGRGSLAHKHAEEGAGLGLPIVKGLIELHNGRFLLRSKLREGTEAIMALPPQRVMDALPHIETDAKPMARQSFVATSP</sequence>
<feature type="region of interest" description="Disordered" evidence="7">
    <location>
        <begin position="1"/>
        <end position="27"/>
    </location>
</feature>
<dbReference type="CDD" id="cd00075">
    <property type="entry name" value="HATPase"/>
    <property type="match status" value="1"/>
</dbReference>
<dbReference type="Gene3D" id="3.30.565.10">
    <property type="entry name" value="Histidine kinase-like ATPase, C-terminal domain"/>
    <property type="match status" value="1"/>
</dbReference>
<proteinExistence type="predicted"/>
<comment type="catalytic activity">
    <reaction evidence="1">
        <text>ATP + protein L-histidine = ADP + protein N-phospho-L-histidine.</text>
        <dbReference type="EC" id="2.7.13.3"/>
    </reaction>
</comment>
<keyword evidence="5" id="KW-0902">Two-component regulatory system</keyword>
<protein>
    <recommendedName>
        <fullName evidence="2">histidine kinase</fullName>
        <ecNumber evidence="2">2.7.13.3</ecNumber>
    </recommendedName>
</protein>
<dbReference type="InterPro" id="IPR003661">
    <property type="entry name" value="HisK_dim/P_dom"/>
</dbReference>
<keyword evidence="6" id="KW-0175">Coiled coil</keyword>
<keyword evidence="8" id="KW-0812">Transmembrane</keyword>
<dbReference type="OrthoDB" id="9801651at2"/>
<dbReference type="Pfam" id="PF00512">
    <property type="entry name" value="HisKA"/>
    <property type="match status" value="1"/>
</dbReference>
<evidence type="ECO:0000256" key="3">
    <source>
        <dbReference type="ARBA" id="ARBA00022679"/>
    </source>
</evidence>
<dbReference type="PANTHER" id="PTHR43711:SF26">
    <property type="entry name" value="SENSOR HISTIDINE KINASE RCSC"/>
    <property type="match status" value="1"/>
</dbReference>
<dbReference type="AlphaFoldDB" id="A0A1W6N0Z3"/>
<organism evidence="10 11">
    <name type="scientific">Methylocystis bryophila</name>
    <dbReference type="NCBI Taxonomy" id="655015"/>
    <lineage>
        <taxon>Bacteria</taxon>
        <taxon>Pseudomonadati</taxon>
        <taxon>Pseudomonadota</taxon>
        <taxon>Alphaproteobacteria</taxon>
        <taxon>Hyphomicrobiales</taxon>
        <taxon>Methylocystaceae</taxon>
        <taxon>Methylocystis</taxon>
    </lineage>
</organism>
<feature type="transmembrane region" description="Helical" evidence="8">
    <location>
        <begin position="150"/>
        <end position="168"/>
    </location>
</feature>
<keyword evidence="3" id="KW-0808">Transferase</keyword>
<accession>A0A1W6N0Z3</accession>
<dbReference type="InterPro" id="IPR005467">
    <property type="entry name" value="His_kinase_dom"/>
</dbReference>
<keyword evidence="8" id="KW-0472">Membrane</keyword>
<evidence type="ECO:0000256" key="7">
    <source>
        <dbReference type="SAM" id="MobiDB-lite"/>
    </source>
</evidence>
<evidence type="ECO:0000256" key="1">
    <source>
        <dbReference type="ARBA" id="ARBA00000085"/>
    </source>
</evidence>
<feature type="transmembrane region" description="Helical" evidence="8">
    <location>
        <begin position="124"/>
        <end position="144"/>
    </location>
</feature>
<dbReference type="EC" id="2.7.13.3" evidence="2"/>
<evidence type="ECO:0000313" key="11">
    <source>
        <dbReference type="Proteomes" id="UP000193978"/>
    </source>
</evidence>
<dbReference type="STRING" id="655015.B1812_09460"/>
<dbReference type="InterPro" id="IPR036890">
    <property type="entry name" value="HATPase_C_sf"/>
</dbReference>
<feature type="coiled-coil region" evidence="6">
    <location>
        <begin position="237"/>
        <end position="264"/>
    </location>
</feature>
<dbReference type="InterPro" id="IPR003594">
    <property type="entry name" value="HATPase_dom"/>
</dbReference>
<name>A0A1W6N0Z3_9HYPH</name>
<evidence type="ECO:0000256" key="6">
    <source>
        <dbReference type="SAM" id="Coils"/>
    </source>
</evidence>
<reference evidence="10 11" key="1">
    <citation type="submission" date="2017-02" db="EMBL/GenBank/DDBJ databases">
        <authorList>
            <person name="Peterson S.W."/>
        </authorList>
    </citation>
    <scope>NUCLEOTIDE SEQUENCE [LARGE SCALE GENOMIC DNA]</scope>
    <source>
        <strain evidence="10 11">S285</strain>
    </source>
</reference>
<dbReference type="GO" id="GO:0000155">
    <property type="term" value="F:phosphorelay sensor kinase activity"/>
    <property type="evidence" value="ECO:0007669"/>
    <property type="project" value="InterPro"/>
</dbReference>